<evidence type="ECO:0000256" key="1">
    <source>
        <dbReference type="SAM" id="MobiDB-lite"/>
    </source>
</evidence>
<sequence length="701" mass="74861">MKRAYGGPSAVYGNANSNAAANYAAAHPPHAPPPHPPHPQQMPGAPVQHHAQQGGYNRPRGQRGGMGHRQHYPTNQYAPPMAQQQPPMAFGQPGPMQAPHTLGPVSPMAPPLPPGPPPSTQPMMHGVRPFQGRGYNPASNHPGSMAMGGSNPSGRGGRMGHGGGGGGGNSANYAPSANQTPVGMNVGPRPGLPAPSFPPMSSASVAANAGASVNANPGGNANAGVHMAKRQRQGGIGRDRPRHMQSVHAQRQRHRVQHQRKQHQHRPASPATGSANAAKSSADGGGKKQDKKGDDANERKRFFDFRLIRTVIGTYTAESTDAIPGGHEPRLRFYLQDPDDAESRPDAIAITLESGVIRLFIPIENVDRIRLDIAEARFELHTNGMLQMEYLSDNGFQPVENSLNEFSETTKIICMVDRAQPITAPKTTEECIRRWSAANSRFRKVLEVTPGVEPPRTLNDILDDWARSSGRGDRADRLKFGRIHLLTSDRLLELLRRSLRKDSQASIAFSGLVALVQTLAGRASVVDPELREMVRPVVERLPEAAIFRVAELMWEEWLTKSKETATAAEEKEEEKEEKEEEDASPAQVDEQAKAAAAESSPPATAAPAASNADAAAAAAADEPLKAASPLTSLEEIGIIPSLPQPETSLDQTVMATENADDGQAASASPASSAALSAMPTFEEDQGSAMSESEPSDHDEQQ</sequence>
<gene>
    <name evidence="2" type="ORF">SYNPS1DRAFT_29278</name>
</gene>
<feature type="compositionally biased region" description="Polar residues" evidence="1">
    <location>
        <begin position="170"/>
        <end position="182"/>
    </location>
</feature>
<name>A0A4P9YY09_9FUNG</name>
<feature type="compositionally biased region" description="Acidic residues" evidence="1">
    <location>
        <begin position="570"/>
        <end position="583"/>
    </location>
</feature>
<feature type="compositionally biased region" description="Pro residues" evidence="1">
    <location>
        <begin position="107"/>
        <end position="120"/>
    </location>
</feature>
<organism evidence="2 3">
    <name type="scientific">Syncephalis pseudoplumigaleata</name>
    <dbReference type="NCBI Taxonomy" id="1712513"/>
    <lineage>
        <taxon>Eukaryota</taxon>
        <taxon>Fungi</taxon>
        <taxon>Fungi incertae sedis</taxon>
        <taxon>Zoopagomycota</taxon>
        <taxon>Zoopagomycotina</taxon>
        <taxon>Zoopagomycetes</taxon>
        <taxon>Zoopagales</taxon>
        <taxon>Piptocephalidaceae</taxon>
        <taxon>Syncephalis</taxon>
    </lineage>
</organism>
<feature type="compositionally biased region" description="Pro residues" evidence="1">
    <location>
        <begin position="29"/>
        <end position="40"/>
    </location>
</feature>
<feature type="compositionally biased region" description="Low complexity" evidence="1">
    <location>
        <begin position="76"/>
        <end position="97"/>
    </location>
</feature>
<feature type="compositionally biased region" description="Gly residues" evidence="1">
    <location>
        <begin position="154"/>
        <end position="169"/>
    </location>
</feature>
<proteinExistence type="predicted"/>
<dbReference type="OrthoDB" id="431557at2759"/>
<feature type="compositionally biased region" description="Low complexity" evidence="1">
    <location>
        <begin position="273"/>
        <end position="282"/>
    </location>
</feature>
<feature type="compositionally biased region" description="Polar residues" evidence="1">
    <location>
        <begin position="644"/>
        <end position="655"/>
    </location>
</feature>
<dbReference type="Proteomes" id="UP000278143">
    <property type="component" value="Unassembled WGS sequence"/>
</dbReference>
<keyword evidence="3" id="KW-1185">Reference proteome</keyword>
<accession>A0A4P9YY09</accession>
<dbReference type="AlphaFoldDB" id="A0A4P9YY09"/>
<feature type="compositionally biased region" description="Basic residues" evidence="1">
    <location>
        <begin position="240"/>
        <end position="266"/>
    </location>
</feature>
<feature type="compositionally biased region" description="Low complexity" evidence="1">
    <location>
        <begin position="664"/>
        <end position="677"/>
    </location>
</feature>
<protein>
    <submittedName>
        <fullName evidence="2">Uncharacterized protein</fullName>
    </submittedName>
</protein>
<feature type="region of interest" description="Disordered" evidence="1">
    <location>
        <begin position="637"/>
        <end position="701"/>
    </location>
</feature>
<evidence type="ECO:0000313" key="3">
    <source>
        <dbReference type="Proteomes" id="UP000278143"/>
    </source>
</evidence>
<feature type="compositionally biased region" description="Low complexity" evidence="1">
    <location>
        <begin position="593"/>
        <end position="622"/>
    </location>
</feature>
<feature type="region of interest" description="Disordered" evidence="1">
    <location>
        <begin position="21"/>
        <end position="125"/>
    </location>
</feature>
<dbReference type="EMBL" id="KZ989941">
    <property type="protein sequence ID" value="RKP24976.1"/>
    <property type="molecule type" value="Genomic_DNA"/>
</dbReference>
<feature type="region of interest" description="Disordered" evidence="1">
    <location>
        <begin position="563"/>
        <end position="622"/>
    </location>
</feature>
<feature type="region of interest" description="Disordered" evidence="1">
    <location>
        <begin position="137"/>
        <end position="201"/>
    </location>
</feature>
<feature type="compositionally biased region" description="Basic and acidic residues" evidence="1">
    <location>
        <begin position="285"/>
        <end position="297"/>
    </location>
</feature>
<evidence type="ECO:0000313" key="2">
    <source>
        <dbReference type="EMBL" id="RKP24976.1"/>
    </source>
</evidence>
<feature type="region of interest" description="Disordered" evidence="1">
    <location>
        <begin position="217"/>
        <end position="297"/>
    </location>
</feature>
<reference evidence="3" key="1">
    <citation type="journal article" date="2018" name="Nat. Microbiol.">
        <title>Leveraging single-cell genomics to expand the fungal tree of life.</title>
        <authorList>
            <person name="Ahrendt S.R."/>
            <person name="Quandt C.A."/>
            <person name="Ciobanu D."/>
            <person name="Clum A."/>
            <person name="Salamov A."/>
            <person name="Andreopoulos B."/>
            <person name="Cheng J.F."/>
            <person name="Woyke T."/>
            <person name="Pelin A."/>
            <person name="Henrissat B."/>
            <person name="Reynolds N.K."/>
            <person name="Benny G.L."/>
            <person name="Smith M.E."/>
            <person name="James T.Y."/>
            <person name="Grigoriev I.V."/>
        </authorList>
    </citation>
    <scope>NUCLEOTIDE SEQUENCE [LARGE SCALE GENOMIC DNA]</scope>
    <source>
        <strain evidence="3">Benny S71-1</strain>
    </source>
</reference>